<protein>
    <submittedName>
        <fullName evidence="1">Catechol-2,3-dioxygenase</fullName>
    </submittedName>
</protein>
<keyword evidence="1" id="KW-0223">Dioxygenase</keyword>
<comment type="caution">
    <text evidence="1">The sequence shown here is derived from an EMBL/GenBank/DDBJ whole genome shotgun (WGS) entry which is preliminary data.</text>
</comment>
<keyword evidence="1" id="KW-0560">Oxidoreductase</keyword>
<evidence type="ECO:0000313" key="1">
    <source>
        <dbReference type="EMBL" id="NYD76096.1"/>
    </source>
</evidence>
<keyword evidence="2" id="KW-1185">Reference proteome</keyword>
<reference evidence="1 2" key="1">
    <citation type="submission" date="2020-07" db="EMBL/GenBank/DDBJ databases">
        <title>Sequencing the genomes of 1000 actinobacteria strains.</title>
        <authorList>
            <person name="Klenk H.-P."/>
        </authorList>
    </citation>
    <scope>NUCLEOTIDE SEQUENCE [LARGE SCALE GENOMIC DNA]</scope>
    <source>
        <strain evidence="1 2">DSM 23871</strain>
    </source>
</reference>
<organism evidence="1 2">
    <name type="scientific">Leifsonia soli</name>
    <dbReference type="NCBI Taxonomy" id="582665"/>
    <lineage>
        <taxon>Bacteria</taxon>
        <taxon>Bacillati</taxon>
        <taxon>Actinomycetota</taxon>
        <taxon>Actinomycetes</taxon>
        <taxon>Micrococcales</taxon>
        <taxon>Microbacteriaceae</taxon>
        <taxon>Leifsonia</taxon>
    </lineage>
</organism>
<dbReference type="RefSeq" id="WP_179457845.1">
    <property type="nucleotide sequence ID" value="NZ_BAAAPX010000001.1"/>
</dbReference>
<evidence type="ECO:0000313" key="2">
    <source>
        <dbReference type="Proteomes" id="UP000589620"/>
    </source>
</evidence>
<accession>A0A852T374</accession>
<dbReference type="AlphaFoldDB" id="A0A852T374"/>
<sequence length="94" mass="10268">MLTVEQRGLLIAKFEAAQAAARIFARGWQGLGEHPLDAAFRLHVEDIEAARGFYEHLNTFTDWGQHSLASAGEKHLLAQTTTSTETIPHSGPTA</sequence>
<name>A0A852T374_9MICO</name>
<dbReference type="EMBL" id="JACCBJ010000001">
    <property type="protein sequence ID" value="NYD76096.1"/>
    <property type="molecule type" value="Genomic_DNA"/>
</dbReference>
<gene>
    <name evidence="1" type="ORF">BJ963_003615</name>
</gene>
<dbReference type="Proteomes" id="UP000589620">
    <property type="component" value="Unassembled WGS sequence"/>
</dbReference>
<proteinExistence type="predicted"/>
<dbReference type="GO" id="GO:0051213">
    <property type="term" value="F:dioxygenase activity"/>
    <property type="evidence" value="ECO:0007669"/>
    <property type="project" value="UniProtKB-KW"/>
</dbReference>